<dbReference type="Proteomes" id="UP000229897">
    <property type="component" value="Chromosome"/>
</dbReference>
<gene>
    <name evidence="2" type="ORF">CR152_24300</name>
</gene>
<name>A0A2D2DQN3_9BURK</name>
<evidence type="ECO:0000256" key="1">
    <source>
        <dbReference type="SAM" id="MobiDB-lite"/>
    </source>
</evidence>
<sequence>MPLPIRLILFPFLQSYDGNALSLRLLAAPQTDPTAAPAPGLTPFVVTDFDFELRFIADLAQLPTSGAAATIVDQVSPAPPGSGAICAALNAQFGIDASIGPIDGRAGAPRIVKYAPPAYRRATGYGGENPFLLTDDSYHCALKAPVAPGTSVKVAPPVMSWGKVLAQVLRQPLLAEAVGLVRPFSVTAPADIVAGGGWLFVTLKPGSPWSALAAMPGALRSYAARIAPLTEPRALFTPVLFPVAAAPAPGVAWDDLFRESIEYDDGFAKAVYARQPPQADPLADDEGERPPEDRGIQLGWDDEQIVTWFNRQFDINADAPMGVMGYRVDVREAGTAAWESLVRAHTAITLGATDLGDAELDWRVEVAPNRLTGDASNRSWLPSYMSAWTGPSLIGIDALAAQLRGLPAATPVVQGLPPATALRYGHSYEFRVRFNDLTGGGPAPGSEPRNGGPQPVAGLDFRRPVRPTGVAIDPQLPLDANPNAPPSTLTVSHPLLAYPACLMAGGSAPALLADIAPAMLAQRAPGLPDPDVDQLEIVVEVATPEPGAASRYLPLYTVTRAYPGSGPLTLEFAWTDVADARDLLAAPAGPLALPTSRNVRLRLTPLAGAKLDYYISEDVRRGETRLVAVRAPASDERDLLAQGGGSLIEGFFLQPAEPASLAMMAARRAAGHGDELDDDPLGRLAAALDLDRKDRSLRARPGRRLMIGAGALLRQVVGPDGASLTFATANDMTRLWLVAVVLELRRDWSWDGLDYLLVERDGVEVGRIASSTSAGHEAAGDAERDSSTLIFLDAIDAKPAAGAFPRPLTPSYRITPVLRIAPDQQDAPLTAAIVLPVTTPPAQVPKLVSAGLALSPYRRDPAYAASEERQTAVWLEFDRPPADPEDRYYARVLASAPDPVLTNEFEDVADIADVPLPVDPEPIRRIVPGQSDDRAGQASMQMLMPTSSARHFLLPLPPGLTPGSLELFGFFTYEFRVGHFGIWSTAQGFAGRALRVGGIAHAPPPLACAVTRSRGRLTVSAAFAEPVRDGRSLRPAAPVTDLWALLYARVHQADDADRRNILLGTRRLDPARRQHPGTAGVGDARAAADGMADWSSAEISAGLSLLTLGPDAPLSCLVVETLPGEVPYPDPLAAQLGYERFLRTSPLTEVPDIC</sequence>
<evidence type="ECO:0000313" key="2">
    <source>
        <dbReference type="EMBL" id="ATQ77289.1"/>
    </source>
</evidence>
<protein>
    <submittedName>
        <fullName evidence="2">Uncharacterized protein</fullName>
    </submittedName>
</protein>
<dbReference type="AlphaFoldDB" id="A0A2D2DQN3"/>
<proteinExistence type="predicted"/>
<dbReference type="RefSeq" id="WP_099879323.1">
    <property type="nucleotide sequence ID" value="NZ_CP024608.1"/>
</dbReference>
<accession>A0A2D2DQN3</accession>
<dbReference type="KEGG" id="mass:CR152_24300"/>
<organism evidence="2 3">
    <name type="scientific">Massilia violaceinigra</name>
    <dbReference type="NCBI Taxonomy" id="2045208"/>
    <lineage>
        <taxon>Bacteria</taxon>
        <taxon>Pseudomonadati</taxon>
        <taxon>Pseudomonadota</taxon>
        <taxon>Betaproteobacteria</taxon>
        <taxon>Burkholderiales</taxon>
        <taxon>Oxalobacteraceae</taxon>
        <taxon>Telluria group</taxon>
        <taxon>Massilia</taxon>
    </lineage>
</organism>
<dbReference type="OrthoDB" id="9148571at2"/>
<feature type="region of interest" description="Disordered" evidence="1">
    <location>
        <begin position="274"/>
        <end position="296"/>
    </location>
</feature>
<dbReference type="EMBL" id="CP024608">
    <property type="protein sequence ID" value="ATQ77289.1"/>
    <property type="molecule type" value="Genomic_DNA"/>
</dbReference>
<reference evidence="2" key="1">
    <citation type="submission" date="2017-10" db="EMBL/GenBank/DDBJ databases">
        <title>Massilia psychrophilum sp. nov., a novel purple-pigmented bacterium isolated from Tianshan glacier, Xinjiang Municipality, China.</title>
        <authorList>
            <person name="Wang H."/>
        </authorList>
    </citation>
    <scope>NUCLEOTIDE SEQUENCE [LARGE SCALE GENOMIC DNA]</scope>
    <source>
        <strain evidence="2">B2</strain>
    </source>
</reference>
<evidence type="ECO:0000313" key="3">
    <source>
        <dbReference type="Proteomes" id="UP000229897"/>
    </source>
</evidence>
<feature type="region of interest" description="Disordered" evidence="1">
    <location>
        <begin position="436"/>
        <end position="461"/>
    </location>
</feature>
<keyword evidence="3" id="KW-1185">Reference proteome</keyword>